<sequence>MELTIDNDFLSANARLLIIEGEIDVYTSPSLREQVSSLALTGINDLVIDLAKVKFLDSTGLGVLIGALKRMREAGGNLYLIAPAARILRIFEITGLDKSFDICTTLEEAKTKVSPAVENA</sequence>
<organism evidence="3 4">
    <name type="scientific">Capsulimonas corticalis</name>
    <dbReference type="NCBI Taxonomy" id="2219043"/>
    <lineage>
        <taxon>Bacteria</taxon>
        <taxon>Bacillati</taxon>
        <taxon>Armatimonadota</taxon>
        <taxon>Armatimonadia</taxon>
        <taxon>Capsulimonadales</taxon>
        <taxon>Capsulimonadaceae</taxon>
        <taxon>Capsulimonas</taxon>
    </lineage>
</organism>
<dbReference type="EMBL" id="AP025739">
    <property type="protein sequence ID" value="BDI29451.1"/>
    <property type="molecule type" value="Genomic_DNA"/>
</dbReference>
<dbReference type="SUPFAM" id="SSF52091">
    <property type="entry name" value="SpoIIaa-like"/>
    <property type="match status" value="1"/>
</dbReference>
<dbReference type="InterPro" id="IPR036513">
    <property type="entry name" value="STAS_dom_sf"/>
</dbReference>
<reference evidence="3 4" key="1">
    <citation type="journal article" date="2019" name="Int. J. Syst. Evol. Microbiol.">
        <title>Capsulimonas corticalis gen. nov., sp. nov., an aerobic capsulated bacterium, of a novel bacterial order, Capsulimonadales ord. nov., of the class Armatimonadia of the phylum Armatimonadetes.</title>
        <authorList>
            <person name="Li J."/>
            <person name="Kudo C."/>
            <person name="Tonouchi A."/>
        </authorList>
    </citation>
    <scope>NUCLEOTIDE SEQUENCE [LARGE SCALE GENOMIC DNA]</scope>
    <source>
        <strain evidence="3 4">AX-7</strain>
    </source>
</reference>
<dbReference type="NCBIfam" id="TIGR00377">
    <property type="entry name" value="ant_ant_sig"/>
    <property type="match status" value="1"/>
</dbReference>
<dbReference type="RefSeq" id="WP_119322665.1">
    <property type="nucleotide sequence ID" value="NZ_AP025739.1"/>
</dbReference>
<evidence type="ECO:0000313" key="4">
    <source>
        <dbReference type="Proteomes" id="UP000287394"/>
    </source>
</evidence>
<dbReference type="GO" id="GO:0043856">
    <property type="term" value="F:anti-sigma factor antagonist activity"/>
    <property type="evidence" value="ECO:0007669"/>
    <property type="project" value="InterPro"/>
</dbReference>
<dbReference type="PANTHER" id="PTHR33495:SF2">
    <property type="entry name" value="ANTI-SIGMA FACTOR ANTAGONIST TM_1081-RELATED"/>
    <property type="match status" value="1"/>
</dbReference>
<keyword evidence="4" id="KW-1185">Reference proteome</keyword>
<comment type="similarity">
    <text evidence="1 2">Belongs to the anti-sigma-factor antagonist family.</text>
</comment>
<proteinExistence type="inferred from homology"/>
<protein>
    <recommendedName>
        <fullName evidence="2">Anti-sigma factor antagonist</fullName>
    </recommendedName>
</protein>
<dbReference type="CDD" id="cd07043">
    <property type="entry name" value="STAS_anti-anti-sigma_factors"/>
    <property type="match status" value="1"/>
</dbReference>
<dbReference type="OrthoDB" id="9793697at2"/>
<name>A0A402CZB9_9BACT</name>
<dbReference type="AlphaFoldDB" id="A0A402CZB9"/>
<dbReference type="FunCoup" id="A0A402CZB9">
    <property type="interactions" value="89"/>
</dbReference>
<dbReference type="InterPro" id="IPR003658">
    <property type="entry name" value="Anti-sigma_ant"/>
</dbReference>
<evidence type="ECO:0000313" key="3">
    <source>
        <dbReference type="EMBL" id="BDI29451.1"/>
    </source>
</evidence>
<dbReference type="InterPro" id="IPR002645">
    <property type="entry name" value="STAS_dom"/>
</dbReference>
<gene>
    <name evidence="3" type="primary">rsbV_1</name>
    <name evidence="3" type="ORF">CCAX7_15020</name>
</gene>
<dbReference type="Gene3D" id="3.30.750.24">
    <property type="entry name" value="STAS domain"/>
    <property type="match status" value="1"/>
</dbReference>
<dbReference type="PANTHER" id="PTHR33495">
    <property type="entry name" value="ANTI-SIGMA FACTOR ANTAGONIST TM_1081-RELATED-RELATED"/>
    <property type="match status" value="1"/>
</dbReference>
<dbReference type="Pfam" id="PF01740">
    <property type="entry name" value="STAS"/>
    <property type="match status" value="1"/>
</dbReference>
<evidence type="ECO:0000256" key="1">
    <source>
        <dbReference type="ARBA" id="ARBA00009013"/>
    </source>
</evidence>
<dbReference type="Proteomes" id="UP000287394">
    <property type="component" value="Chromosome"/>
</dbReference>
<evidence type="ECO:0000256" key="2">
    <source>
        <dbReference type="RuleBase" id="RU003749"/>
    </source>
</evidence>
<accession>A0A402CZB9</accession>
<dbReference type="KEGG" id="ccot:CCAX7_15020"/>
<dbReference type="PROSITE" id="PS50801">
    <property type="entry name" value="STAS"/>
    <property type="match status" value="1"/>
</dbReference>